<evidence type="ECO:0000256" key="3">
    <source>
        <dbReference type="ARBA" id="ARBA00022771"/>
    </source>
</evidence>
<dbReference type="AlphaFoldDB" id="A0A1E3NHB5"/>
<dbReference type="STRING" id="763406.A0A1E3NHB5"/>
<name>A0A1E3NHB5_9ASCO</name>
<dbReference type="EMBL" id="KV454005">
    <property type="protein sequence ID" value="ODQ45486.1"/>
    <property type="molecule type" value="Genomic_DNA"/>
</dbReference>
<evidence type="ECO:0000313" key="10">
    <source>
        <dbReference type="Proteomes" id="UP000094455"/>
    </source>
</evidence>
<evidence type="ECO:0000256" key="5">
    <source>
        <dbReference type="ARBA" id="ARBA00023242"/>
    </source>
</evidence>
<dbReference type="Proteomes" id="UP000094455">
    <property type="component" value="Unassembled WGS sequence"/>
</dbReference>
<keyword evidence="3 6" id="KW-0863">Zinc-finger</keyword>
<dbReference type="SUPFAM" id="SSF90229">
    <property type="entry name" value="CCCH zinc finger"/>
    <property type="match status" value="1"/>
</dbReference>
<comment type="subcellular location">
    <subcellularLocation>
        <location evidence="1">Nucleus</location>
    </subcellularLocation>
</comment>
<dbReference type="GO" id="GO:0005634">
    <property type="term" value="C:nucleus"/>
    <property type="evidence" value="ECO:0007669"/>
    <property type="project" value="UniProtKB-SubCell"/>
</dbReference>
<feature type="compositionally biased region" description="Low complexity" evidence="7">
    <location>
        <begin position="33"/>
        <end position="91"/>
    </location>
</feature>
<dbReference type="SMART" id="SM00356">
    <property type="entry name" value="ZnF_C3H1"/>
    <property type="match status" value="1"/>
</dbReference>
<evidence type="ECO:0000256" key="1">
    <source>
        <dbReference type="ARBA" id="ARBA00004123"/>
    </source>
</evidence>
<keyword evidence="4 6" id="KW-0862">Zinc</keyword>
<feature type="domain" description="C3H1-type" evidence="8">
    <location>
        <begin position="2"/>
        <end position="29"/>
    </location>
</feature>
<dbReference type="InterPro" id="IPR036855">
    <property type="entry name" value="Znf_CCCH_sf"/>
</dbReference>
<dbReference type="RefSeq" id="XP_019016599.1">
    <property type="nucleotide sequence ID" value="XM_019164719.1"/>
</dbReference>
<gene>
    <name evidence="9" type="ORF">PICMEDRAFT_74244</name>
</gene>
<evidence type="ECO:0000256" key="7">
    <source>
        <dbReference type="SAM" id="MobiDB-lite"/>
    </source>
</evidence>
<dbReference type="PROSITE" id="PS50103">
    <property type="entry name" value="ZF_C3H1"/>
    <property type="match status" value="1"/>
</dbReference>
<feature type="region of interest" description="Disordered" evidence="7">
    <location>
        <begin position="33"/>
        <end position="108"/>
    </location>
</feature>
<dbReference type="InterPro" id="IPR051767">
    <property type="entry name" value="Nucleoporin_NUP42"/>
</dbReference>
<accession>A0A1E3NHB5</accession>
<dbReference type="PANTHER" id="PTHR46527:SF1">
    <property type="entry name" value="NUCLEOPORIN NUP42"/>
    <property type="match status" value="1"/>
</dbReference>
<proteinExistence type="predicted"/>
<dbReference type="GO" id="GO:0008270">
    <property type="term" value="F:zinc ion binding"/>
    <property type="evidence" value="ECO:0007669"/>
    <property type="project" value="UniProtKB-KW"/>
</dbReference>
<feature type="compositionally biased region" description="Low complexity" evidence="7">
    <location>
        <begin position="418"/>
        <end position="444"/>
    </location>
</feature>
<dbReference type="Pfam" id="PF00642">
    <property type="entry name" value="zf-CCCH"/>
    <property type="match status" value="1"/>
</dbReference>
<dbReference type="OrthoDB" id="20729at2759"/>
<evidence type="ECO:0000256" key="4">
    <source>
        <dbReference type="ARBA" id="ARBA00022833"/>
    </source>
</evidence>
<keyword evidence="5" id="KW-0539">Nucleus</keyword>
<protein>
    <recommendedName>
        <fullName evidence="8">C3H1-type domain-containing protein</fullName>
    </recommendedName>
</protein>
<dbReference type="GeneID" id="30181406"/>
<dbReference type="Gene3D" id="4.10.1000.10">
    <property type="entry name" value="Zinc finger, CCCH-type"/>
    <property type="match status" value="1"/>
</dbReference>
<dbReference type="InterPro" id="IPR000571">
    <property type="entry name" value="Znf_CCCH"/>
</dbReference>
<feature type="region of interest" description="Disordered" evidence="7">
    <location>
        <begin position="413"/>
        <end position="444"/>
    </location>
</feature>
<evidence type="ECO:0000256" key="6">
    <source>
        <dbReference type="PROSITE-ProRule" id="PRU00723"/>
    </source>
</evidence>
<reference evidence="9 10" key="1">
    <citation type="journal article" date="2016" name="Proc. Natl. Acad. Sci. U.S.A.">
        <title>Comparative genomics of biotechnologically important yeasts.</title>
        <authorList>
            <person name="Riley R."/>
            <person name="Haridas S."/>
            <person name="Wolfe K.H."/>
            <person name="Lopes M.R."/>
            <person name="Hittinger C.T."/>
            <person name="Goeker M."/>
            <person name="Salamov A.A."/>
            <person name="Wisecaver J.H."/>
            <person name="Long T.M."/>
            <person name="Calvey C.H."/>
            <person name="Aerts A.L."/>
            <person name="Barry K.W."/>
            <person name="Choi C."/>
            <person name="Clum A."/>
            <person name="Coughlan A.Y."/>
            <person name="Deshpande S."/>
            <person name="Douglass A.P."/>
            <person name="Hanson S.J."/>
            <person name="Klenk H.-P."/>
            <person name="LaButti K.M."/>
            <person name="Lapidus A."/>
            <person name="Lindquist E.A."/>
            <person name="Lipzen A.M."/>
            <person name="Meier-Kolthoff J.P."/>
            <person name="Ohm R.A."/>
            <person name="Otillar R.P."/>
            <person name="Pangilinan J.L."/>
            <person name="Peng Y."/>
            <person name="Rokas A."/>
            <person name="Rosa C.A."/>
            <person name="Scheuner C."/>
            <person name="Sibirny A.A."/>
            <person name="Slot J.C."/>
            <person name="Stielow J.B."/>
            <person name="Sun H."/>
            <person name="Kurtzman C.P."/>
            <person name="Blackwell M."/>
            <person name="Grigoriev I.V."/>
            <person name="Jeffries T.W."/>
        </authorList>
    </citation>
    <scope>NUCLEOTIDE SEQUENCE [LARGE SCALE GENOMIC DNA]</scope>
    <source>
        <strain evidence="9 10">NRRL Y-2026</strain>
    </source>
</reference>
<keyword evidence="10" id="KW-1185">Reference proteome</keyword>
<evidence type="ECO:0000256" key="2">
    <source>
        <dbReference type="ARBA" id="ARBA00022723"/>
    </source>
</evidence>
<dbReference type="PANTHER" id="PTHR46527">
    <property type="entry name" value="NUCLEOPORIN-LIKE PROTEIN 2"/>
    <property type="match status" value="1"/>
</dbReference>
<feature type="zinc finger region" description="C3H1-type" evidence="6">
    <location>
        <begin position="2"/>
        <end position="29"/>
    </location>
</feature>
<organism evidence="9 10">
    <name type="scientific">Pichia membranifaciens NRRL Y-2026</name>
    <dbReference type="NCBI Taxonomy" id="763406"/>
    <lineage>
        <taxon>Eukaryota</taxon>
        <taxon>Fungi</taxon>
        <taxon>Dikarya</taxon>
        <taxon>Ascomycota</taxon>
        <taxon>Saccharomycotina</taxon>
        <taxon>Pichiomycetes</taxon>
        <taxon>Pichiales</taxon>
        <taxon>Pichiaceae</taxon>
        <taxon>Pichia</taxon>
    </lineage>
</organism>
<evidence type="ECO:0000259" key="8">
    <source>
        <dbReference type="PROSITE" id="PS50103"/>
    </source>
</evidence>
<evidence type="ECO:0000313" key="9">
    <source>
        <dbReference type="EMBL" id="ODQ45486.1"/>
    </source>
</evidence>
<sequence length="525" mass="55256">MSGRPAVCKFYKQGHCSYGNNCRFYHPPQSGFGNSNGNYRNNNNNNNNNSSGYNNYNNRGNNNSNYSTGYSNNNYSGSSNTNNNNSNNSSNPPANETPQQFCDPRSMGRRETEIRNDMNELQEMLSTSNHIFTSYSLKPPVQINILPQRDFSYEEDRLQYYIARNNNSITQYEQQISNRRKDMADSTNNLKSNTQRAVRYLQLAVQNPTSNPKPLIPPIDINAPVATFTTSNSIFGNVSSAASNPFGQQSNPFGGGASSQSGSAFKPATVGGGAFGSQSLNSSPFATLKTTSNANGINSNTFGKTSSTLGQTGFGSTPAGGFGSSGFESTAISNPFGASPFSSSSPNTANPFGASVSPANTSTSAPTASAFGSSSFGQSGFGNSGFGQSSFATSTSTAPVASASGPSNIANPFGAGVPSGSSNPFGNSPSISNNSPFGNTNPMNTNGGMLSSNNVFQGNSQASPFGEMSANKFGGQGSAGFKQSDLGEEHTKMEDINSEEILEIFRSDIFQIGRVPDIPPPVELC</sequence>
<keyword evidence="2 6" id="KW-0479">Metal-binding</keyword>